<evidence type="ECO:0000313" key="1">
    <source>
        <dbReference type="EMBL" id="GAA0936009.1"/>
    </source>
</evidence>
<dbReference type="Proteomes" id="UP001499967">
    <property type="component" value="Unassembled WGS sequence"/>
</dbReference>
<name>A0ABP4AIL7_9PSEU</name>
<gene>
    <name evidence="1" type="ORF">GCM10009559_27950</name>
</gene>
<protein>
    <submittedName>
        <fullName evidence="1">DUF6282 family protein</fullName>
    </submittedName>
</protein>
<sequence>MTAISDILWGSVDLHVHSGPSPFPRRFTHAEAARDAGERLGMRGILCKSHHHNTVMDLLSMKDQLDGLSCRAFGGIAMNNQVGGVNPFAVEMSLRMGGKAVWLPTFSSGRHIDCHPEGTGFPTATVELRNVEVSIRKEDGTLLDELHDVLGLVAESGALLSGGHMDPDSIEEVFTEAKARGVRRLIVSHPNFVIGAQPEQARRLVELGSYVEHEVSMYDPEGTKKWDPKILKDWIDAIGPEHTVLASDLGQANRELPVDAFLRVGEILLDLGVEEKDLQRMTRDNPAFLLGLEN</sequence>
<proteinExistence type="predicted"/>
<accession>A0ABP4AIL7</accession>
<dbReference type="Gene3D" id="3.20.20.140">
    <property type="entry name" value="Metal-dependent hydrolases"/>
    <property type="match status" value="1"/>
</dbReference>
<dbReference type="RefSeq" id="WP_343941779.1">
    <property type="nucleotide sequence ID" value="NZ_BAAAHP010000075.1"/>
</dbReference>
<dbReference type="EMBL" id="BAAAHP010000075">
    <property type="protein sequence ID" value="GAA0936009.1"/>
    <property type="molecule type" value="Genomic_DNA"/>
</dbReference>
<dbReference type="Pfam" id="PF19799">
    <property type="entry name" value="DUF6282"/>
    <property type="match status" value="1"/>
</dbReference>
<comment type="caution">
    <text evidence="1">The sequence shown here is derived from an EMBL/GenBank/DDBJ whole genome shotgun (WGS) entry which is preliminary data.</text>
</comment>
<evidence type="ECO:0000313" key="2">
    <source>
        <dbReference type="Proteomes" id="UP001499967"/>
    </source>
</evidence>
<dbReference type="SUPFAM" id="SSF51556">
    <property type="entry name" value="Metallo-dependent hydrolases"/>
    <property type="match status" value="1"/>
</dbReference>
<organism evidence="1 2">
    <name type="scientific">Pseudonocardia zijingensis</name>
    <dbReference type="NCBI Taxonomy" id="153376"/>
    <lineage>
        <taxon>Bacteria</taxon>
        <taxon>Bacillati</taxon>
        <taxon>Actinomycetota</taxon>
        <taxon>Actinomycetes</taxon>
        <taxon>Pseudonocardiales</taxon>
        <taxon>Pseudonocardiaceae</taxon>
        <taxon>Pseudonocardia</taxon>
    </lineage>
</organism>
<dbReference type="InterPro" id="IPR046249">
    <property type="entry name" value="DUF6282"/>
</dbReference>
<reference evidence="2" key="1">
    <citation type="journal article" date="2019" name="Int. J. Syst. Evol. Microbiol.">
        <title>The Global Catalogue of Microorganisms (GCM) 10K type strain sequencing project: providing services to taxonomists for standard genome sequencing and annotation.</title>
        <authorList>
            <consortium name="The Broad Institute Genomics Platform"/>
            <consortium name="The Broad Institute Genome Sequencing Center for Infectious Disease"/>
            <person name="Wu L."/>
            <person name="Ma J."/>
        </authorList>
    </citation>
    <scope>NUCLEOTIDE SEQUENCE [LARGE SCALE GENOMIC DNA]</scope>
    <source>
        <strain evidence="2">JCM 11117</strain>
    </source>
</reference>
<dbReference type="InterPro" id="IPR032466">
    <property type="entry name" value="Metal_Hydrolase"/>
</dbReference>
<keyword evidence="2" id="KW-1185">Reference proteome</keyword>